<evidence type="ECO:0000313" key="2">
    <source>
        <dbReference type="Proteomes" id="UP000549394"/>
    </source>
</evidence>
<dbReference type="SUPFAM" id="SSF52540">
    <property type="entry name" value="P-loop containing nucleoside triphosphate hydrolases"/>
    <property type="match status" value="1"/>
</dbReference>
<organism evidence="1 2">
    <name type="scientific">Dimorphilus gyrociliatus</name>
    <dbReference type="NCBI Taxonomy" id="2664684"/>
    <lineage>
        <taxon>Eukaryota</taxon>
        <taxon>Metazoa</taxon>
        <taxon>Spiralia</taxon>
        <taxon>Lophotrochozoa</taxon>
        <taxon>Annelida</taxon>
        <taxon>Polychaeta</taxon>
        <taxon>Polychaeta incertae sedis</taxon>
        <taxon>Dinophilidae</taxon>
        <taxon>Dimorphilus</taxon>
    </lineage>
</organism>
<reference evidence="1 2" key="1">
    <citation type="submission" date="2020-08" db="EMBL/GenBank/DDBJ databases">
        <authorList>
            <person name="Hejnol A."/>
        </authorList>
    </citation>
    <scope>NUCLEOTIDE SEQUENCE [LARGE SCALE GENOMIC DNA]</scope>
</reference>
<dbReference type="GO" id="GO:0016020">
    <property type="term" value="C:membrane"/>
    <property type="evidence" value="ECO:0007669"/>
    <property type="project" value="InterPro"/>
</dbReference>
<dbReference type="Gene3D" id="3.40.50.300">
    <property type="entry name" value="P-loop containing nucleotide triphosphate hydrolases"/>
    <property type="match status" value="1"/>
</dbReference>
<gene>
    <name evidence="1" type="ORF">DGYR_LOCUS12575</name>
</gene>
<sequence>METVDTSEVSSVTSVMGERNIPERDVIYFKNVFKEKFYNGVPSGLILHGINLKCYRGELTSLIGLGDNSGLEEILELIAGSSKPLEGTISVLEEPMKGLDYNESLIIWEVLKEAKFNRSIIITCKNFDEIEGNADRVIVLEAGVVRCCEDVSDLTFKNGIGYEITIYGNDDFSLRIDKIDELFSKNYPDAIIVNKNYLEHRIVVPNLNGLEMANICKTLEKTPEYNIKSFDISFKGIEEVIKERKESLSEYRGSLSLERFQLNNNFQSIFIAL</sequence>
<dbReference type="OrthoDB" id="8061355at2759"/>
<dbReference type="AlphaFoldDB" id="A0A7I8WAH3"/>
<dbReference type="InterPro" id="IPR027417">
    <property type="entry name" value="P-loop_NTPase"/>
</dbReference>
<dbReference type="EMBL" id="CAJFCJ010000025">
    <property type="protein sequence ID" value="CAD5125143.1"/>
    <property type="molecule type" value="Genomic_DNA"/>
</dbReference>
<dbReference type="InterPro" id="IPR026082">
    <property type="entry name" value="ABCA"/>
</dbReference>
<name>A0A7I8WAH3_9ANNE</name>
<comment type="caution">
    <text evidence="1">The sequence shown here is derived from an EMBL/GenBank/DDBJ whole genome shotgun (WGS) entry which is preliminary data.</text>
</comment>
<accession>A0A7I8WAH3</accession>
<keyword evidence="2" id="KW-1185">Reference proteome</keyword>
<dbReference type="Proteomes" id="UP000549394">
    <property type="component" value="Unassembled WGS sequence"/>
</dbReference>
<protein>
    <submittedName>
        <fullName evidence="1">DgyrCDS13386</fullName>
    </submittedName>
</protein>
<evidence type="ECO:0000313" key="1">
    <source>
        <dbReference type="EMBL" id="CAD5125143.1"/>
    </source>
</evidence>
<dbReference type="PANTHER" id="PTHR19229">
    <property type="entry name" value="ATP-BINDING CASSETTE TRANSPORTER SUBFAMILY A ABCA"/>
    <property type="match status" value="1"/>
</dbReference>
<proteinExistence type="predicted"/>
<dbReference type="GO" id="GO:0140359">
    <property type="term" value="F:ABC-type transporter activity"/>
    <property type="evidence" value="ECO:0007669"/>
    <property type="project" value="InterPro"/>
</dbReference>